<dbReference type="SUPFAM" id="SSF103473">
    <property type="entry name" value="MFS general substrate transporter"/>
    <property type="match status" value="1"/>
</dbReference>
<feature type="transmembrane region" description="Helical" evidence="6">
    <location>
        <begin position="362"/>
        <end position="381"/>
    </location>
</feature>
<dbReference type="PROSITE" id="PS50850">
    <property type="entry name" value="MFS"/>
    <property type="match status" value="1"/>
</dbReference>
<feature type="transmembrane region" description="Helical" evidence="6">
    <location>
        <begin position="458"/>
        <end position="478"/>
    </location>
</feature>
<feature type="transmembrane region" description="Helical" evidence="6">
    <location>
        <begin position="298"/>
        <end position="328"/>
    </location>
</feature>
<evidence type="ECO:0000256" key="1">
    <source>
        <dbReference type="ARBA" id="ARBA00004141"/>
    </source>
</evidence>
<dbReference type="Gene3D" id="1.20.1250.20">
    <property type="entry name" value="MFS general substrate transporter like domains"/>
    <property type="match status" value="1"/>
</dbReference>
<evidence type="ECO:0000256" key="5">
    <source>
        <dbReference type="ARBA" id="ARBA00023136"/>
    </source>
</evidence>
<dbReference type="GO" id="GO:0022857">
    <property type="term" value="F:transmembrane transporter activity"/>
    <property type="evidence" value="ECO:0007669"/>
    <property type="project" value="InterPro"/>
</dbReference>
<feature type="transmembrane region" description="Helical" evidence="6">
    <location>
        <begin position="201"/>
        <end position="220"/>
    </location>
</feature>
<feature type="domain" description="Major facilitator superfamily (MFS) profile" evidence="7">
    <location>
        <begin position="73"/>
        <end position="482"/>
    </location>
</feature>
<evidence type="ECO:0000256" key="4">
    <source>
        <dbReference type="ARBA" id="ARBA00022989"/>
    </source>
</evidence>
<dbReference type="HOGENOM" id="CLU_001265_0_5_1"/>
<name>A0A0D2FZV1_9EURO</name>
<dbReference type="EMBL" id="KN846960">
    <property type="protein sequence ID" value="KIW65409.1"/>
    <property type="molecule type" value="Genomic_DNA"/>
</dbReference>
<keyword evidence="5 6" id="KW-0472">Membrane</keyword>
<evidence type="ECO:0000256" key="3">
    <source>
        <dbReference type="ARBA" id="ARBA00022692"/>
    </source>
</evidence>
<sequence>MSISEKTSTPVVRSAGMEKAQIIAITEAGDTLGVDTEAAKRDKALALLSDEHDLFDPSAPEAQRVKRKIDKRILPMLWMIYMLMLMDKNSMSLAAIMGMRKDCNLTGSQYSWLGSIILFAYLIGEPTGVFLMQRLPLSKVLSAACMIWGMLVALHAVCNGFTSLAILRFFLGFFESFTIPAVINIFGAFYTKKEQVLRITLWYSCSGCSQIIGSFFAWSVNQADSFTWRGLFVLDGVFSVFVGAFLYWYLPTSPTSAIWLTKEEKTIALERVRENKTGSEVWRFNPAQLKETFLDIRFYLIFFFNMGLGVPNSGLALFGPTIIAGFGFSVNHSILLNLGTGAASVTFLFIAVFIATRVNRTVTCVFVALLAASGDAMMIWIPKTNYNARFGGYVLGSQFAACTPIAMTYITGGVGGSTKKLAFSSAFQLGYAIGSIWAPQTYRAQDAPDYYTAKYVMFGMLFLCAIMLAGIGLIHLYWNTKRDKKDKLDAQNGVVHVRVENEEFIDMTDFHMRNFRYPI</sequence>
<feature type="transmembrane region" description="Helical" evidence="6">
    <location>
        <begin position="169"/>
        <end position="189"/>
    </location>
</feature>
<dbReference type="InterPro" id="IPR036259">
    <property type="entry name" value="MFS_trans_sf"/>
</dbReference>
<feature type="transmembrane region" description="Helical" evidence="6">
    <location>
        <begin position="393"/>
        <end position="414"/>
    </location>
</feature>
<feature type="transmembrane region" description="Helical" evidence="6">
    <location>
        <begin position="226"/>
        <end position="250"/>
    </location>
</feature>
<comment type="subcellular location">
    <subcellularLocation>
        <location evidence="1">Membrane</location>
        <topology evidence="1">Multi-pass membrane protein</topology>
    </subcellularLocation>
</comment>
<gene>
    <name evidence="8" type="ORF">PV04_07672</name>
</gene>
<dbReference type="Pfam" id="PF07690">
    <property type="entry name" value="MFS_1"/>
    <property type="match status" value="1"/>
</dbReference>
<protein>
    <recommendedName>
        <fullName evidence="7">Major facilitator superfamily (MFS) profile domain-containing protein</fullName>
    </recommendedName>
</protein>
<dbReference type="InterPro" id="IPR011701">
    <property type="entry name" value="MFS"/>
</dbReference>
<feature type="transmembrane region" description="Helical" evidence="6">
    <location>
        <begin position="421"/>
        <end position="438"/>
    </location>
</feature>
<feature type="transmembrane region" description="Helical" evidence="6">
    <location>
        <begin position="140"/>
        <end position="157"/>
    </location>
</feature>
<evidence type="ECO:0000259" key="7">
    <source>
        <dbReference type="PROSITE" id="PS50850"/>
    </source>
</evidence>
<feature type="transmembrane region" description="Helical" evidence="6">
    <location>
        <begin position="73"/>
        <end position="98"/>
    </location>
</feature>
<dbReference type="PANTHER" id="PTHR43791">
    <property type="entry name" value="PERMEASE-RELATED"/>
    <property type="match status" value="1"/>
</dbReference>
<feature type="transmembrane region" description="Helical" evidence="6">
    <location>
        <begin position="334"/>
        <end position="355"/>
    </location>
</feature>
<proteinExistence type="predicted"/>
<organism evidence="8 9">
    <name type="scientific">Phialophora macrospora</name>
    <dbReference type="NCBI Taxonomy" id="1851006"/>
    <lineage>
        <taxon>Eukaryota</taxon>
        <taxon>Fungi</taxon>
        <taxon>Dikarya</taxon>
        <taxon>Ascomycota</taxon>
        <taxon>Pezizomycotina</taxon>
        <taxon>Eurotiomycetes</taxon>
        <taxon>Chaetothyriomycetidae</taxon>
        <taxon>Chaetothyriales</taxon>
        <taxon>Herpotrichiellaceae</taxon>
        <taxon>Phialophora</taxon>
    </lineage>
</organism>
<dbReference type="InterPro" id="IPR020846">
    <property type="entry name" value="MFS_dom"/>
</dbReference>
<keyword evidence="4 6" id="KW-1133">Transmembrane helix</keyword>
<dbReference type="GO" id="GO:0016020">
    <property type="term" value="C:membrane"/>
    <property type="evidence" value="ECO:0007669"/>
    <property type="project" value="UniProtKB-SubCell"/>
</dbReference>
<evidence type="ECO:0000256" key="2">
    <source>
        <dbReference type="ARBA" id="ARBA00022448"/>
    </source>
</evidence>
<evidence type="ECO:0000256" key="6">
    <source>
        <dbReference type="SAM" id="Phobius"/>
    </source>
</evidence>
<evidence type="ECO:0000313" key="8">
    <source>
        <dbReference type="EMBL" id="KIW65409.1"/>
    </source>
</evidence>
<keyword evidence="9" id="KW-1185">Reference proteome</keyword>
<keyword evidence="2" id="KW-0813">Transport</keyword>
<accession>A0A0D2FZV1</accession>
<dbReference type="AlphaFoldDB" id="A0A0D2FZV1"/>
<dbReference type="PANTHER" id="PTHR43791:SF36">
    <property type="entry name" value="TRANSPORTER, PUTATIVE (AFU_ORTHOLOGUE AFUA_6G08340)-RELATED"/>
    <property type="match status" value="1"/>
</dbReference>
<feature type="transmembrane region" description="Helical" evidence="6">
    <location>
        <begin position="110"/>
        <end position="131"/>
    </location>
</feature>
<evidence type="ECO:0000313" key="9">
    <source>
        <dbReference type="Proteomes" id="UP000054266"/>
    </source>
</evidence>
<reference evidence="8 9" key="1">
    <citation type="submission" date="2015-01" db="EMBL/GenBank/DDBJ databases">
        <title>The Genome Sequence of Capronia semiimmersa CBS27337.</title>
        <authorList>
            <consortium name="The Broad Institute Genomics Platform"/>
            <person name="Cuomo C."/>
            <person name="de Hoog S."/>
            <person name="Gorbushina A."/>
            <person name="Stielow B."/>
            <person name="Teixiera M."/>
            <person name="Abouelleil A."/>
            <person name="Chapman S.B."/>
            <person name="Priest M."/>
            <person name="Young S.K."/>
            <person name="Wortman J."/>
            <person name="Nusbaum C."/>
            <person name="Birren B."/>
        </authorList>
    </citation>
    <scope>NUCLEOTIDE SEQUENCE [LARGE SCALE GENOMIC DNA]</scope>
    <source>
        <strain evidence="8 9">CBS 27337</strain>
    </source>
</reference>
<keyword evidence="3 6" id="KW-0812">Transmembrane</keyword>
<dbReference type="Proteomes" id="UP000054266">
    <property type="component" value="Unassembled WGS sequence"/>
</dbReference>